<feature type="compositionally biased region" description="Basic and acidic residues" evidence="1">
    <location>
        <begin position="579"/>
        <end position="595"/>
    </location>
</feature>
<feature type="compositionally biased region" description="Polar residues" evidence="1">
    <location>
        <begin position="546"/>
        <end position="564"/>
    </location>
</feature>
<reference evidence="2 3" key="1">
    <citation type="submission" date="2022-12" db="EMBL/GenBank/DDBJ databases">
        <title>Chromosome-level genome assembly of true bugs.</title>
        <authorList>
            <person name="Ma L."/>
            <person name="Li H."/>
        </authorList>
    </citation>
    <scope>NUCLEOTIDE SEQUENCE [LARGE SCALE GENOMIC DNA]</scope>
    <source>
        <strain evidence="2">Lab_2022b</strain>
    </source>
</reference>
<protein>
    <submittedName>
        <fullName evidence="2">Uncharacterized protein</fullName>
    </submittedName>
</protein>
<dbReference type="AlphaFoldDB" id="A0AAW1DI86"/>
<feature type="region of interest" description="Disordered" evidence="1">
    <location>
        <begin position="498"/>
        <end position="595"/>
    </location>
</feature>
<evidence type="ECO:0000313" key="3">
    <source>
        <dbReference type="Proteomes" id="UP001461498"/>
    </source>
</evidence>
<sequence>MNYIKLTRIFVFIQLFASGICYYIDNKPNLTFDKNIPRTGQCNNVFFQRVVKYAIYKSTSMIRENSVALTRGVFEALVESNRSNSPSDGCAEIMDKVLEYVQLIGKDGRSASVNITDKYLKLEGYIAHLPVTNDGNGICQNVTAQHILHDYTTDIDQTIRKSFNNIRENFVKLNELFDNDVNESNSEDCDIQNKTTYLETILLQLELNVVRFNYYAVLTAFIMENNIQKILQNEDPYSLYDIRFKTENALIGYELPKLFNNKSTQDITQLPNSSDLFIEDFAKINKVKRDLTKVTRSLNQDTIISKQEPGANSNSHYGGKALNKVYKEDCYKVLNDFITKIENDMEDILSNSQKIINDLKTTFNKISHEINFSKDSFKYPISQSIPTIMSKTVIVLNDIRIFLSGSYSDMEYLKDHTIDITLTIENDFKDILRCSSKLLLEKLINSINTAHIEEKITNFLEKLTELINTELSPETENGITSSSSSNVTTVSITIADDDIKQDLNNDSSTSDENDDSSPKINIHYNPDESSSDSQNLTDDENDDSSPKINIQYNPDESSADSQTLYDDENDGYPPATDISVKHSPDSQTLPHDDSPKINIQYNSDERSPISQTLPVSQFAPVSMLPPLDANYTLDDMNISSSILDSLIPPFNILIN</sequence>
<proteinExistence type="predicted"/>
<evidence type="ECO:0000256" key="1">
    <source>
        <dbReference type="SAM" id="MobiDB-lite"/>
    </source>
</evidence>
<gene>
    <name evidence="2" type="ORF">O3M35_007892</name>
</gene>
<organism evidence="2 3">
    <name type="scientific">Rhynocoris fuscipes</name>
    <dbReference type="NCBI Taxonomy" id="488301"/>
    <lineage>
        <taxon>Eukaryota</taxon>
        <taxon>Metazoa</taxon>
        <taxon>Ecdysozoa</taxon>
        <taxon>Arthropoda</taxon>
        <taxon>Hexapoda</taxon>
        <taxon>Insecta</taxon>
        <taxon>Pterygota</taxon>
        <taxon>Neoptera</taxon>
        <taxon>Paraneoptera</taxon>
        <taxon>Hemiptera</taxon>
        <taxon>Heteroptera</taxon>
        <taxon>Panheteroptera</taxon>
        <taxon>Cimicomorpha</taxon>
        <taxon>Reduviidae</taxon>
        <taxon>Harpactorinae</taxon>
        <taxon>Harpactorini</taxon>
        <taxon>Rhynocoris</taxon>
    </lineage>
</organism>
<dbReference type="EMBL" id="JAPXFL010000004">
    <property type="protein sequence ID" value="KAK9508170.1"/>
    <property type="molecule type" value="Genomic_DNA"/>
</dbReference>
<evidence type="ECO:0000313" key="2">
    <source>
        <dbReference type="EMBL" id="KAK9508170.1"/>
    </source>
</evidence>
<accession>A0AAW1DI86</accession>
<dbReference type="Proteomes" id="UP001461498">
    <property type="component" value="Unassembled WGS sequence"/>
</dbReference>
<comment type="caution">
    <text evidence="2">The sequence shown here is derived from an EMBL/GenBank/DDBJ whole genome shotgun (WGS) entry which is preliminary data.</text>
</comment>
<keyword evidence="3" id="KW-1185">Reference proteome</keyword>
<name>A0AAW1DI86_9HEMI</name>
<feature type="compositionally biased region" description="Polar residues" evidence="1">
    <location>
        <begin position="527"/>
        <end position="536"/>
    </location>
</feature>